<comment type="similarity">
    <text evidence="1">Belongs to the cystatin family. Phytocystatin subfamily.</text>
</comment>
<keyword evidence="3" id="KW-0789">Thiol protease inhibitor</keyword>
<dbReference type="InterPro" id="IPR046350">
    <property type="entry name" value="Cystatin_sf"/>
</dbReference>
<proteinExistence type="inferred from homology"/>
<feature type="transmembrane region" description="Helical" evidence="4">
    <location>
        <begin position="12"/>
        <end position="37"/>
    </location>
</feature>
<dbReference type="SMART" id="SM00043">
    <property type="entry name" value="CY"/>
    <property type="match status" value="1"/>
</dbReference>
<dbReference type="EMBL" id="JAQQAF010000003">
    <property type="protein sequence ID" value="KAJ8499415.1"/>
    <property type="molecule type" value="Genomic_DNA"/>
</dbReference>
<comment type="caution">
    <text evidence="6">The sequence shown here is derived from an EMBL/GenBank/DDBJ whole genome shotgun (WGS) entry which is preliminary data.</text>
</comment>
<keyword evidence="7" id="KW-1185">Reference proteome</keyword>
<keyword evidence="4" id="KW-1133">Transmembrane helix</keyword>
<evidence type="ECO:0000313" key="7">
    <source>
        <dbReference type="Proteomes" id="UP001222027"/>
    </source>
</evidence>
<organism evidence="6 7">
    <name type="scientific">Ensete ventricosum</name>
    <name type="common">Abyssinian banana</name>
    <name type="synonym">Musa ensete</name>
    <dbReference type="NCBI Taxonomy" id="4639"/>
    <lineage>
        <taxon>Eukaryota</taxon>
        <taxon>Viridiplantae</taxon>
        <taxon>Streptophyta</taxon>
        <taxon>Embryophyta</taxon>
        <taxon>Tracheophyta</taxon>
        <taxon>Spermatophyta</taxon>
        <taxon>Magnoliopsida</taxon>
        <taxon>Liliopsida</taxon>
        <taxon>Zingiberales</taxon>
        <taxon>Musaceae</taxon>
        <taxon>Ensete</taxon>
    </lineage>
</organism>
<evidence type="ECO:0000256" key="4">
    <source>
        <dbReference type="SAM" id="Phobius"/>
    </source>
</evidence>
<evidence type="ECO:0000256" key="1">
    <source>
        <dbReference type="ARBA" id="ARBA00007233"/>
    </source>
</evidence>
<evidence type="ECO:0000313" key="6">
    <source>
        <dbReference type="EMBL" id="KAJ8499415.1"/>
    </source>
</evidence>
<dbReference type="CDD" id="cd00042">
    <property type="entry name" value="CY"/>
    <property type="match status" value="1"/>
</dbReference>
<keyword evidence="2" id="KW-0646">Protease inhibitor</keyword>
<keyword evidence="4" id="KW-0472">Membrane</keyword>
<gene>
    <name evidence="6" type="ORF">OPV22_009967</name>
</gene>
<dbReference type="Gene3D" id="3.10.450.10">
    <property type="match status" value="1"/>
</dbReference>
<dbReference type="SUPFAM" id="SSF54403">
    <property type="entry name" value="Cystatin/monellin"/>
    <property type="match status" value="1"/>
</dbReference>
<name>A0AAV8Q154_ENSVE</name>
<dbReference type="InterPro" id="IPR000010">
    <property type="entry name" value="Cystatin_dom"/>
</dbReference>
<dbReference type="Pfam" id="PF16845">
    <property type="entry name" value="SQAPI"/>
    <property type="match status" value="1"/>
</dbReference>
<evidence type="ECO:0000256" key="3">
    <source>
        <dbReference type="ARBA" id="ARBA00022704"/>
    </source>
</evidence>
<keyword evidence="4" id="KW-0812">Transmembrane</keyword>
<evidence type="ECO:0000259" key="5">
    <source>
        <dbReference type="SMART" id="SM00043"/>
    </source>
</evidence>
<dbReference type="GO" id="GO:0004869">
    <property type="term" value="F:cysteine-type endopeptidase inhibitor activity"/>
    <property type="evidence" value="ECO:0007669"/>
    <property type="project" value="UniProtKB-KW"/>
</dbReference>
<evidence type="ECO:0000256" key="2">
    <source>
        <dbReference type="ARBA" id="ARBA00022690"/>
    </source>
</evidence>
<dbReference type="Proteomes" id="UP001222027">
    <property type="component" value="Unassembled WGS sequence"/>
</dbReference>
<dbReference type="AlphaFoldDB" id="A0AAV8Q154"/>
<dbReference type="PANTHER" id="PTHR47373:SF1">
    <property type="entry name" value="CYSTEINE PROTEINASE INHIBITOR 2"/>
    <property type="match status" value="1"/>
</dbReference>
<dbReference type="PANTHER" id="PTHR47373">
    <property type="entry name" value="CYSTEINE PROTEINASE INHIBITOR 2"/>
    <property type="match status" value="1"/>
</dbReference>
<reference evidence="6 7" key="1">
    <citation type="submission" date="2022-12" db="EMBL/GenBank/DDBJ databases">
        <title>Chromosome-scale assembly of the Ensete ventricosum genome.</title>
        <authorList>
            <person name="Dussert Y."/>
            <person name="Stocks J."/>
            <person name="Wendawek A."/>
            <person name="Woldeyes F."/>
            <person name="Nichols R.A."/>
            <person name="Borrell J.S."/>
        </authorList>
    </citation>
    <scope>NUCLEOTIDE SEQUENCE [LARGE SCALE GENOMIC DNA]</scope>
    <source>
        <strain evidence="7">cv. Maze</strain>
        <tissue evidence="6">Seeds</tissue>
    </source>
</reference>
<accession>A0AAV8Q154</accession>
<protein>
    <recommendedName>
        <fullName evidence="5">Cystatin domain-containing protein</fullName>
    </recommendedName>
</protein>
<sequence>MAYYVSSSLSRLFLVVFPLFFLCYFFCYAAVPSLAAYGGGGRMVGGRTEVRDVESNKEVQDLGRYSVEEYNRRQGPAHPLTFARVEGAQRQVVSGIKYYLRVLATEGDGGSAGQQRTYDAVVIVKAWLGSRELVSFVPITH</sequence>
<feature type="domain" description="Cystatin" evidence="5">
    <location>
        <begin position="42"/>
        <end position="139"/>
    </location>
</feature>